<dbReference type="Pfam" id="PF17771">
    <property type="entry name" value="ADAMTS_CR_2"/>
    <property type="match status" value="1"/>
</dbReference>
<organism evidence="10 11">
    <name type="scientific">Meloidogyne floridensis</name>
    <dbReference type="NCBI Taxonomy" id="298350"/>
    <lineage>
        <taxon>Eukaryota</taxon>
        <taxon>Metazoa</taxon>
        <taxon>Ecdysozoa</taxon>
        <taxon>Nematoda</taxon>
        <taxon>Chromadorea</taxon>
        <taxon>Rhabditida</taxon>
        <taxon>Tylenchina</taxon>
        <taxon>Tylenchomorpha</taxon>
        <taxon>Tylenchoidea</taxon>
        <taxon>Meloidogynidae</taxon>
        <taxon>Meloidogyninae</taxon>
        <taxon>Meloidogyne</taxon>
    </lineage>
</organism>
<evidence type="ECO:0000256" key="6">
    <source>
        <dbReference type="ARBA" id="ARBA00023157"/>
    </source>
</evidence>
<dbReference type="Pfam" id="PF13688">
    <property type="entry name" value="Reprolysin_5"/>
    <property type="match status" value="1"/>
</dbReference>
<dbReference type="SUPFAM" id="SSF55486">
    <property type="entry name" value="Metalloproteases ('zincins'), catalytic domain"/>
    <property type="match status" value="1"/>
</dbReference>
<keyword evidence="6" id="KW-1015">Disulfide bond</keyword>
<dbReference type="WBParaSite" id="scf7180000423045.g10098">
    <property type="protein sequence ID" value="scf7180000423045.g10098"/>
    <property type="gene ID" value="scf7180000423045.g10098"/>
</dbReference>
<accession>A0A915P7D5</accession>
<feature type="binding site" evidence="8">
    <location>
        <position position="228"/>
    </location>
    <ligand>
        <name>Zn(2+)</name>
        <dbReference type="ChEBI" id="CHEBI:29105"/>
        <note>catalytic</note>
    </ligand>
</feature>
<keyword evidence="2 8" id="KW-0479">Metal-binding</keyword>
<evidence type="ECO:0000256" key="8">
    <source>
        <dbReference type="PROSITE-ProRule" id="PRU00276"/>
    </source>
</evidence>
<evidence type="ECO:0000256" key="2">
    <source>
        <dbReference type="ARBA" id="ARBA00022723"/>
    </source>
</evidence>
<feature type="active site" evidence="8">
    <location>
        <position position="219"/>
    </location>
</feature>
<dbReference type="GO" id="GO:0004222">
    <property type="term" value="F:metalloendopeptidase activity"/>
    <property type="evidence" value="ECO:0007669"/>
    <property type="project" value="InterPro"/>
</dbReference>
<evidence type="ECO:0000259" key="9">
    <source>
        <dbReference type="PROSITE" id="PS50215"/>
    </source>
</evidence>
<feature type="binding site" evidence="8">
    <location>
        <position position="222"/>
    </location>
    <ligand>
        <name>Zn(2+)</name>
        <dbReference type="ChEBI" id="CHEBI:29105"/>
        <note>catalytic</note>
    </ligand>
</feature>
<dbReference type="Gene3D" id="3.40.390.10">
    <property type="entry name" value="Collagenase (Catalytic Domain)"/>
    <property type="match status" value="1"/>
</dbReference>
<sequence length="453" mass="51883">MQQYSLFILPFILDQISTQLSPIIKQTIKFGNDKGPRARILLVGDHSLFEKFFGLYGEDEYAAYNGLSLYLNGIFSQLKSVFDNQLYFFNKFSLRLEMVGVPMIILRPEDCPLRGPLQNFISQHYLDKINTTLINSSIPLTNSSIQLQLEKQQKQMNYVWRSLDSLVAVQWASQWVKQNEPTGNLPMHEHLMIITALDLLSHRNDSSTQGMAYIVAAHELAHSIGASHDGFGESENCSARQNFLMTPVSASHPFDAKFGDTFGNAFILSKCSKQQIEDFFNSSDSNCLWSEEEGKNLFWSMLEEEFQLSLNALTKNGSNTFLFDDENYLLEEEKQLLNNKNRKEEEIKFLKILPGEQFNPSRQCQIAFGPSYGLCQRIDFLLLTSDPCRRLWCKDRRQRRWGPCETKGFLPLMDGSNCGDQKWCIRGQCRQMPGISEEGNKNSNNEENKSSGK</sequence>
<feature type="binding site" evidence="8">
    <location>
        <position position="218"/>
    </location>
    <ligand>
        <name>Zn(2+)</name>
        <dbReference type="ChEBI" id="CHEBI:29105"/>
        <note>catalytic</note>
    </ligand>
</feature>
<evidence type="ECO:0000256" key="5">
    <source>
        <dbReference type="ARBA" id="ARBA00023049"/>
    </source>
</evidence>
<dbReference type="Proteomes" id="UP000887560">
    <property type="component" value="Unplaced"/>
</dbReference>
<feature type="domain" description="Peptidase M12B" evidence="9">
    <location>
        <begin position="214"/>
        <end position="292"/>
    </location>
</feature>
<keyword evidence="3" id="KW-0378">Hydrolase</keyword>
<dbReference type="InterPro" id="IPR041645">
    <property type="entry name" value="ADAMTS_CR_2"/>
</dbReference>
<keyword evidence="1" id="KW-0645">Protease</keyword>
<evidence type="ECO:0000256" key="4">
    <source>
        <dbReference type="ARBA" id="ARBA00022833"/>
    </source>
</evidence>
<keyword evidence="4 8" id="KW-0862">Zinc</keyword>
<evidence type="ECO:0000256" key="7">
    <source>
        <dbReference type="ARBA" id="ARBA00023180"/>
    </source>
</evidence>
<keyword evidence="5" id="KW-0482">Metalloprotease</keyword>
<evidence type="ECO:0000313" key="10">
    <source>
        <dbReference type="Proteomes" id="UP000887560"/>
    </source>
</evidence>
<evidence type="ECO:0000256" key="3">
    <source>
        <dbReference type="ARBA" id="ARBA00022801"/>
    </source>
</evidence>
<proteinExistence type="predicted"/>
<keyword evidence="7" id="KW-0325">Glycoprotein</keyword>
<dbReference type="GO" id="GO:0046872">
    <property type="term" value="F:metal ion binding"/>
    <property type="evidence" value="ECO:0007669"/>
    <property type="project" value="UniProtKB-KW"/>
</dbReference>
<dbReference type="InterPro" id="IPR001590">
    <property type="entry name" value="Peptidase_M12B"/>
</dbReference>
<keyword evidence="10" id="KW-1185">Reference proteome</keyword>
<dbReference type="InterPro" id="IPR024079">
    <property type="entry name" value="MetalloPept_cat_dom_sf"/>
</dbReference>
<comment type="caution">
    <text evidence="8">Lacks conserved residue(s) required for the propagation of feature annotation.</text>
</comment>
<dbReference type="PROSITE" id="PS50215">
    <property type="entry name" value="ADAM_MEPRO"/>
    <property type="match status" value="1"/>
</dbReference>
<evidence type="ECO:0000313" key="11">
    <source>
        <dbReference type="WBParaSite" id="scf7180000423045.g10098"/>
    </source>
</evidence>
<evidence type="ECO:0000256" key="1">
    <source>
        <dbReference type="ARBA" id="ARBA00022670"/>
    </source>
</evidence>
<name>A0A915P7D5_9BILA</name>
<reference evidence="11" key="1">
    <citation type="submission" date="2022-11" db="UniProtKB">
        <authorList>
            <consortium name="WormBaseParasite"/>
        </authorList>
    </citation>
    <scope>IDENTIFICATION</scope>
</reference>
<dbReference type="GO" id="GO:0006508">
    <property type="term" value="P:proteolysis"/>
    <property type="evidence" value="ECO:0007669"/>
    <property type="project" value="UniProtKB-KW"/>
</dbReference>
<dbReference type="AlphaFoldDB" id="A0A915P7D5"/>
<protein>
    <submittedName>
        <fullName evidence="11">Peptidase M12B domain-containing protein</fullName>
    </submittedName>
</protein>
<dbReference type="Gene3D" id="3.40.1620.60">
    <property type="match status" value="1"/>
</dbReference>